<dbReference type="Proteomes" id="UP000198902">
    <property type="component" value="Unassembled WGS sequence"/>
</dbReference>
<feature type="transmembrane region" description="Helical" evidence="1">
    <location>
        <begin position="183"/>
        <end position="200"/>
    </location>
</feature>
<evidence type="ECO:0000256" key="1">
    <source>
        <dbReference type="SAM" id="Phobius"/>
    </source>
</evidence>
<keyword evidence="1" id="KW-1133">Transmembrane helix</keyword>
<keyword evidence="1" id="KW-0812">Transmembrane</keyword>
<feature type="transmembrane region" description="Helical" evidence="1">
    <location>
        <begin position="130"/>
        <end position="151"/>
    </location>
</feature>
<proteinExistence type="predicted"/>
<feature type="transmembrane region" description="Helical" evidence="1">
    <location>
        <begin position="321"/>
        <end position="341"/>
    </location>
</feature>
<dbReference type="AlphaFoldDB" id="A0A0D6JLG6"/>
<dbReference type="RefSeq" id="WP_139043083.1">
    <property type="nucleotide sequence ID" value="NZ_CABLRR010000001.1"/>
</dbReference>
<keyword evidence="3" id="KW-1185">Reference proteome</keyword>
<keyword evidence="1" id="KW-0472">Membrane</keyword>
<feature type="transmembrane region" description="Helical" evidence="1">
    <location>
        <begin position="49"/>
        <end position="70"/>
    </location>
</feature>
<organism evidence="2 3">
    <name type="scientific">Haloferax massiliensis</name>
    <dbReference type="NCBI Taxonomy" id="1476858"/>
    <lineage>
        <taxon>Archaea</taxon>
        <taxon>Methanobacteriati</taxon>
        <taxon>Methanobacteriota</taxon>
        <taxon>Stenosarchaea group</taxon>
        <taxon>Halobacteria</taxon>
        <taxon>Halobacteriales</taxon>
        <taxon>Haloferacaceae</taxon>
        <taxon>Haloferax</taxon>
    </lineage>
</organism>
<feature type="transmembrane region" description="Helical" evidence="1">
    <location>
        <begin position="157"/>
        <end position="174"/>
    </location>
</feature>
<dbReference type="EMBL" id="CSTE01000001">
    <property type="protein sequence ID" value="CQR48724.1"/>
    <property type="molecule type" value="Genomic_DNA"/>
</dbReference>
<feature type="transmembrane region" description="Helical" evidence="1">
    <location>
        <begin position="258"/>
        <end position="291"/>
    </location>
</feature>
<evidence type="ECO:0000313" key="3">
    <source>
        <dbReference type="Proteomes" id="UP000198902"/>
    </source>
</evidence>
<dbReference type="OrthoDB" id="383209at2157"/>
<feature type="transmembrane region" description="Helical" evidence="1">
    <location>
        <begin position="212"/>
        <end position="237"/>
    </location>
</feature>
<evidence type="ECO:0000313" key="2">
    <source>
        <dbReference type="EMBL" id="CQR48724.1"/>
    </source>
</evidence>
<feature type="transmembrane region" description="Helical" evidence="1">
    <location>
        <begin position="376"/>
        <end position="395"/>
    </location>
</feature>
<reference evidence="3" key="1">
    <citation type="submission" date="2015-03" db="EMBL/GenBank/DDBJ databases">
        <authorList>
            <person name="Urmite Genomes"/>
        </authorList>
    </citation>
    <scope>NUCLEOTIDE SEQUENCE [LARGE SCALE GENOMIC DNA]</scope>
    <source>
        <strain evidence="3">Arc-Hr</strain>
    </source>
</reference>
<protein>
    <recommendedName>
        <fullName evidence="4">Glycosyltransferase RgtA/B/C/D-like domain-containing protein</fullName>
    </recommendedName>
</protein>
<accession>A0A0D6JLG6</accession>
<feature type="transmembrane region" description="Helical" evidence="1">
    <location>
        <begin position="12"/>
        <end position="43"/>
    </location>
</feature>
<feature type="transmembrane region" description="Helical" evidence="1">
    <location>
        <begin position="350"/>
        <end position="370"/>
    </location>
</feature>
<evidence type="ECO:0008006" key="4">
    <source>
        <dbReference type="Google" id="ProtNLM"/>
    </source>
</evidence>
<sequence>MNKIKKLQITVACLSITTVILSIRQSSLGFIILGVAVLLFTTIRGSQVGIAGLAISTILLFPGAQAGWLYRRGSHNAAYVAMQIQENGWPLTIDVVRRAFPATPLLHMLTIVLSKVTNLSIMPGPTGQTLITYLLSIILPAMAVIMVAAIAHRYSKAPISLALLPVLAWIPGFIDKTAFNRQSFGFVIFLIVALICVRQVSGSKGWRWKILLILSIVTLVGGHHFSAIMGLLIIAIAGMTSVTAKCLETGKFKLTSGYQFGVVFLLGVSVFATWFIIQGLGAGLIVSLLVVDPFTSPNVPEWIIEQSVTPSQISMILSGPALWLFQVVLAIGCMSLLYIAISDDKQFRPVLFVTFVGATIAVLGVLSRFITVNTLARIFTFFVFVGGWAAIDGYQQIQTEHRWLKRLPTIAVTILLVIGIMSVPIYYVSDVQPTYENRETDQQYPSHLYATGDFLSDYPTEKSLLIGDDNVEHVVGTQASMPTEQRGETISQGRIPEEGVLVLRDYNNELYFGSTVEFNYFAIKIGDKYETLNRRNTMIYDNGNESILLNK</sequence>
<name>A0A0D6JLG6_9EURY</name>
<feature type="transmembrane region" description="Helical" evidence="1">
    <location>
        <begin position="407"/>
        <end position="428"/>
    </location>
</feature>
<gene>
    <name evidence="2" type="ORF">BN996_00171</name>
</gene>